<dbReference type="AlphaFoldDB" id="A0A3D8GQS3"/>
<keyword evidence="2" id="KW-1185">Reference proteome</keyword>
<organism evidence="1 2">
    <name type="scientific">Neobacillus piezotolerans</name>
    <dbReference type="NCBI Taxonomy" id="2259171"/>
    <lineage>
        <taxon>Bacteria</taxon>
        <taxon>Bacillati</taxon>
        <taxon>Bacillota</taxon>
        <taxon>Bacilli</taxon>
        <taxon>Bacillales</taxon>
        <taxon>Bacillaceae</taxon>
        <taxon>Neobacillus</taxon>
    </lineage>
</organism>
<dbReference type="RefSeq" id="WP_115452251.1">
    <property type="nucleotide sequence ID" value="NZ_QNQT01000004.1"/>
</dbReference>
<sequence length="91" mass="10251">MEPIKLKELKRFEGTDVELAITDREGGEKAPAIRKTIKYVLMCPDATHVRFYFDKNKFLAVPVSSEFGGTDEELTAYDAASGLSYSVKMKR</sequence>
<comment type="caution">
    <text evidence="1">The sequence shown here is derived from an EMBL/GenBank/DDBJ whole genome shotgun (WGS) entry which is preliminary data.</text>
</comment>
<dbReference type="OrthoDB" id="2909996at2"/>
<name>A0A3D8GQS3_9BACI</name>
<gene>
    <name evidence="1" type="ORF">DRW41_12060</name>
</gene>
<proteinExistence type="predicted"/>
<accession>A0A3D8GQS3</accession>
<protein>
    <submittedName>
        <fullName evidence="1">Uncharacterized protein</fullName>
    </submittedName>
</protein>
<evidence type="ECO:0000313" key="1">
    <source>
        <dbReference type="EMBL" id="RDU36778.1"/>
    </source>
</evidence>
<reference evidence="1 2" key="1">
    <citation type="submission" date="2018-07" db="EMBL/GenBank/DDBJ databases">
        <title>Bacillus sp. YLB-04 draft genome sequence.</title>
        <authorList>
            <person name="Yu L."/>
            <person name="Tang X."/>
        </authorList>
    </citation>
    <scope>NUCLEOTIDE SEQUENCE [LARGE SCALE GENOMIC DNA]</scope>
    <source>
        <strain evidence="1 2">YLB-04</strain>
    </source>
</reference>
<evidence type="ECO:0000313" key="2">
    <source>
        <dbReference type="Proteomes" id="UP000257144"/>
    </source>
</evidence>
<dbReference type="EMBL" id="QNQT01000004">
    <property type="protein sequence ID" value="RDU36778.1"/>
    <property type="molecule type" value="Genomic_DNA"/>
</dbReference>
<dbReference type="Proteomes" id="UP000257144">
    <property type="component" value="Unassembled WGS sequence"/>
</dbReference>